<feature type="region of interest" description="Disordered" evidence="1">
    <location>
        <begin position="1"/>
        <end position="104"/>
    </location>
</feature>
<sequence>MEGSELFRHAENWLTNNPGKTLRDYRAETGYDGPALKPRQRKGQPIRVSYKGKSSEAQTRRAATEKPKTPEEAAAVRQVRRQAKTQSQSTLHQHATPGRPSIAEHDVRLASGGTNEFMSISDPDFKDFKDTLEQKTSRMYGNRYVVDIDEISGYPRIVDSRFHNKFEPVSKQPGLTIEPGMDIDSSLAKLKPRMGLKGFNGGIRFSGTSFRGMMPAAVEFIPMIDEITGGHLDKAIGTGINAIRGAIGFSPNPIRK</sequence>
<accession>A0A6M4ELW6</accession>
<evidence type="ECO:0000313" key="3">
    <source>
        <dbReference type="Proteomes" id="UP000502509"/>
    </source>
</evidence>
<proteinExistence type="predicted"/>
<name>A0A6M4ELW6_9CAUD</name>
<gene>
    <name evidence="2" type="ORF">SSBP1_gp53</name>
</gene>
<feature type="compositionally biased region" description="Polar residues" evidence="1">
    <location>
        <begin position="84"/>
        <end position="93"/>
    </location>
</feature>
<evidence type="ECO:0000313" key="2">
    <source>
        <dbReference type="EMBL" id="QJQ82619.1"/>
    </source>
</evidence>
<feature type="compositionally biased region" description="Basic and acidic residues" evidence="1">
    <location>
        <begin position="58"/>
        <end position="71"/>
    </location>
</feature>
<organism evidence="2 3">
    <name type="scientific">Synechococcus phage S-SBP1</name>
    <dbReference type="NCBI Taxonomy" id="2735125"/>
    <lineage>
        <taxon>Viruses</taxon>
        <taxon>Duplodnaviria</taxon>
        <taxon>Heunggongvirae</taxon>
        <taxon>Uroviricota</taxon>
        <taxon>Caudoviricetes</taxon>
        <taxon>Autographivirales</taxon>
        <taxon>Sechaudvirinae</taxon>
        <taxon>Spiovirus</taxon>
        <taxon>Spiovirus sbp1</taxon>
    </lineage>
</organism>
<feature type="compositionally biased region" description="Basic and acidic residues" evidence="1">
    <location>
        <begin position="1"/>
        <end position="11"/>
    </location>
</feature>
<protein>
    <submittedName>
        <fullName evidence="2">Uncharacterized protein</fullName>
    </submittedName>
</protein>
<reference evidence="2 3" key="1">
    <citation type="submission" date="2020-05" db="EMBL/GenBank/DDBJ databases">
        <title>Programmed transcriptomes of a marine cyanopodovirus and its Synechococcus host during infection.</title>
        <authorList>
            <person name="Huang S."/>
        </authorList>
    </citation>
    <scope>NUCLEOTIDE SEQUENCE [LARGE SCALE GENOMIC DNA]</scope>
</reference>
<dbReference type="EMBL" id="MT424636">
    <property type="protein sequence ID" value="QJQ82619.1"/>
    <property type="molecule type" value="Genomic_DNA"/>
</dbReference>
<keyword evidence="3" id="KW-1185">Reference proteome</keyword>
<dbReference type="Proteomes" id="UP000502509">
    <property type="component" value="Segment"/>
</dbReference>
<evidence type="ECO:0000256" key="1">
    <source>
        <dbReference type="SAM" id="MobiDB-lite"/>
    </source>
</evidence>